<evidence type="ECO:0000256" key="5">
    <source>
        <dbReference type="ARBA" id="ARBA00022519"/>
    </source>
</evidence>
<dbReference type="RefSeq" id="WP_037025002.1">
    <property type="nucleotide sequence ID" value="NZ_CCSF01000001.1"/>
</dbReference>
<organism evidence="12 13">
    <name type="scientific">Pseudomonas saudiphocaensis</name>
    <dbReference type="NCBI Taxonomy" id="1499686"/>
    <lineage>
        <taxon>Bacteria</taxon>
        <taxon>Pseudomonadati</taxon>
        <taxon>Pseudomonadota</taxon>
        <taxon>Gammaproteobacteria</taxon>
        <taxon>Pseudomonadales</taxon>
        <taxon>Pseudomonadaceae</taxon>
        <taxon>Pseudomonas</taxon>
    </lineage>
</organism>
<protein>
    <recommendedName>
        <fullName evidence="10">Type II secretion system protein M</fullName>
        <shortName evidence="10">T2SS protein M</shortName>
    </recommendedName>
    <alternativeName>
        <fullName evidence="10">General secretion pathway protein M</fullName>
    </alternativeName>
</protein>
<keyword evidence="8 11" id="KW-1133">Transmembrane helix</keyword>
<evidence type="ECO:0000256" key="3">
    <source>
        <dbReference type="ARBA" id="ARBA00022448"/>
    </source>
</evidence>
<evidence type="ECO:0000256" key="11">
    <source>
        <dbReference type="SAM" id="Phobius"/>
    </source>
</evidence>
<proteinExistence type="inferred from homology"/>
<evidence type="ECO:0000256" key="2">
    <source>
        <dbReference type="ARBA" id="ARBA00010637"/>
    </source>
</evidence>
<dbReference type="OrthoDB" id="7013123at2"/>
<dbReference type="InterPro" id="IPR023229">
    <property type="entry name" value="T2SS_M_periplasmic_sf"/>
</dbReference>
<dbReference type="EMBL" id="CCSF01000001">
    <property type="protein sequence ID" value="CDZ95338.1"/>
    <property type="molecule type" value="Genomic_DNA"/>
</dbReference>
<evidence type="ECO:0000256" key="7">
    <source>
        <dbReference type="ARBA" id="ARBA00022927"/>
    </source>
</evidence>
<sequence>MKAAQRIRAQLMQSPLWARWQALQPREQRSLAVLAAFVLVTLLYLLLWQPAQQRVSEAKAYFQQERELYAYLEQNTELARQMSGSSPVILASEELQGLVTATAQQHGLVIESFDSSGDGSLQLTLPNVSHAELLRWFDELQAAGATLAEVSLGRAGEGRVNARASLRAGAG</sequence>
<evidence type="ECO:0000256" key="6">
    <source>
        <dbReference type="ARBA" id="ARBA00022692"/>
    </source>
</evidence>
<dbReference type="GO" id="GO:0005886">
    <property type="term" value="C:plasma membrane"/>
    <property type="evidence" value="ECO:0007669"/>
    <property type="project" value="UniProtKB-SubCell"/>
</dbReference>
<dbReference type="eggNOG" id="COG3149">
    <property type="taxonomic scope" value="Bacteria"/>
</dbReference>
<evidence type="ECO:0000313" key="13">
    <source>
        <dbReference type="Proteomes" id="UP000053902"/>
    </source>
</evidence>
<evidence type="ECO:0000256" key="1">
    <source>
        <dbReference type="ARBA" id="ARBA00004377"/>
    </source>
</evidence>
<dbReference type="GO" id="GO:0015628">
    <property type="term" value="P:protein secretion by the type II secretion system"/>
    <property type="evidence" value="ECO:0007669"/>
    <property type="project" value="InterPro"/>
</dbReference>
<evidence type="ECO:0000256" key="4">
    <source>
        <dbReference type="ARBA" id="ARBA00022475"/>
    </source>
</evidence>
<keyword evidence="5 10" id="KW-0997">Cell inner membrane</keyword>
<evidence type="ECO:0000256" key="9">
    <source>
        <dbReference type="ARBA" id="ARBA00023136"/>
    </source>
</evidence>
<dbReference type="HOGENOM" id="CLU_118900_2_1_6"/>
<keyword evidence="7 10" id="KW-0653">Protein transport</keyword>
<dbReference type="STRING" id="1499686.BN1079_02671"/>
<comment type="subcellular location">
    <subcellularLocation>
        <location evidence="1">Cell inner membrane</location>
        <topology evidence="1">Single-pass membrane protein</topology>
    </subcellularLocation>
</comment>
<comment type="function">
    <text evidence="10">Inner membrane component of the type II secretion system required for the energy-dependent secretion of extracellular factors such as proteases and toxins from the periplasm.</text>
</comment>
<dbReference type="AlphaFoldDB" id="A0A078LSA0"/>
<dbReference type="PIRSF" id="PIRSF006291">
    <property type="entry name" value="GspM"/>
    <property type="match status" value="1"/>
</dbReference>
<dbReference type="Proteomes" id="UP000053902">
    <property type="component" value="Unassembled WGS sequence"/>
</dbReference>
<gene>
    <name evidence="12" type="primary">xcpZ</name>
    <name evidence="12" type="ORF">BN1079_02671</name>
</gene>
<keyword evidence="13" id="KW-1185">Reference proteome</keyword>
<reference evidence="12 13" key="1">
    <citation type="submission" date="2014-07" db="EMBL/GenBank/DDBJ databases">
        <authorList>
            <person name="Urmite Genomes Urmite Genomes"/>
        </authorList>
    </citation>
    <scope>NUCLEOTIDE SEQUENCE [LARGE SCALE GENOMIC DNA]</scope>
    <source>
        <strain evidence="12 13">20_BN</strain>
    </source>
</reference>
<keyword evidence="4 10" id="KW-1003">Cell membrane</keyword>
<name>A0A078LSA0_9PSED</name>
<dbReference type="SUPFAM" id="SSF103054">
    <property type="entry name" value="General secretion pathway protein M, EpsM"/>
    <property type="match status" value="1"/>
</dbReference>
<evidence type="ECO:0000256" key="10">
    <source>
        <dbReference type="PIRNR" id="PIRNR006291"/>
    </source>
</evidence>
<keyword evidence="6 11" id="KW-0812">Transmembrane</keyword>
<evidence type="ECO:0000313" key="12">
    <source>
        <dbReference type="EMBL" id="CDZ95338.1"/>
    </source>
</evidence>
<evidence type="ECO:0000256" key="8">
    <source>
        <dbReference type="ARBA" id="ARBA00022989"/>
    </source>
</evidence>
<accession>A0A078LSA0</accession>
<dbReference type="InterPro" id="IPR007690">
    <property type="entry name" value="T2SS_GspM"/>
</dbReference>
<keyword evidence="3 10" id="KW-0813">Transport</keyword>
<keyword evidence="9 10" id="KW-0472">Membrane</keyword>
<dbReference type="Pfam" id="PF04612">
    <property type="entry name" value="T2SSM"/>
    <property type="match status" value="1"/>
</dbReference>
<dbReference type="GO" id="GO:0015627">
    <property type="term" value="C:type II protein secretion system complex"/>
    <property type="evidence" value="ECO:0007669"/>
    <property type="project" value="InterPro"/>
</dbReference>
<comment type="similarity">
    <text evidence="2 10">Belongs to the GSP M family.</text>
</comment>
<feature type="transmembrane region" description="Helical" evidence="11">
    <location>
        <begin position="31"/>
        <end position="48"/>
    </location>
</feature>
<dbReference type="Gene3D" id="3.30.1360.100">
    <property type="entry name" value="General secretion pathway protein M, EpsM"/>
    <property type="match status" value="1"/>
</dbReference>